<feature type="chain" id="PRO_5029684449" description="PH-like domain-containing protein" evidence="3">
    <location>
        <begin position="18"/>
        <end position="424"/>
    </location>
</feature>
<sequence>MRFFILSYILWLEEVYAIACCVVSLNCELMIVKFDVLFFFFFISLFPLFVVVVVCVSVFARWVKKTYQDTCVRHNTLPPPMARSPNVDYLSDRFREMSLNRDRLLNDGKRTEYNLEGHQQAFNFKKKVVDSTHAARNPTYYCSLRREGDLNPSRSFPERRSERCRDVVSDDDRLPSSFTHSFSPFRKNPKNERGKGGNNCRPNCRWITVPSDEDQSRDSTFGARRRSQPGVTWSSASSNSFSQVQPSLPLIALVNDVARRRGVSSPAIPTEVIIAFENCVCNGTSMLKFVSHDAPHERFFMIKFLDFKVHGGEAEPVLCWYTKSRSSTMRCYLPLANLVEVIDGGDGHPAVQKRMVRPGVIKGSAVNLNANYMGADNILQWRFSSSKDEEKIVAVKLLCKKSYVAWRIVTDFFSKIGSVLMPVM</sequence>
<feature type="region of interest" description="Disordered" evidence="1">
    <location>
        <begin position="150"/>
        <end position="241"/>
    </location>
</feature>
<feature type="signal peptide" evidence="3">
    <location>
        <begin position="1"/>
        <end position="17"/>
    </location>
</feature>
<name>A0A7J6YCE2_TRYCR</name>
<feature type="compositionally biased region" description="Basic and acidic residues" evidence="1">
    <location>
        <begin position="156"/>
        <end position="174"/>
    </location>
</feature>
<evidence type="ECO:0000313" key="5">
    <source>
        <dbReference type="EMBL" id="KAF5224252.1"/>
    </source>
</evidence>
<evidence type="ECO:0000256" key="2">
    <source>
        <dbReference type="SAM" id="Phobius"/>
    </source>
</evidence>
<protein>
    <recommendedName>
        <fullName evidence="4">PH-like domain-containing protein</fullName>
    </recommendedName>
</protein>
<evidence type="ECO:0000256" key="3">
    <source>
        <dbReference type="SAM" id="SignalP"/>
    </source>
</evidence>
<keyword evidence="2" id="KW-1133">Transmembrane helix</keyword>
<dbReference type="Proteomes" id="UP000583944">
    <property type="component" value="Unassembled WGS sequence"/>
</dbReference>
<feature type="domain" description="PH-like" evidence="4">
    <location>
        <begin position="244"/>
        <end position="418"/>
    </location>
</feature>
<dbReference type="VEuPathDB" id="TriTrypDB:BCY84_20671"/>
<dbReference type="InterPro" id="IPR057608">
    <property type="entry name" value="PH_2_kinetoplastids"/>
</dbReference>
<evidence type="ECO:0000256" key="1">
    <source>
        <dbReference type="SAM" id="MobiDB-lite"/>
    </source>
</evidence>
<accession>A0A7J6YCE2</accession>
<dbReference type="AlphaFoldDB" id="A0A7J6YCE2"/>
<keyword evidence="2" id="KW-0812">Transmembrane</keyword>
<dbReference type="Pfam" id="PF25406">
    <property type="entry name" value="PH_31"/>
    <property type="match status" value="1"/>
</dbReference>
<gene>
    <name evidence="5" type="ORF">ECC02_002508</name>
</gene>
<keyword evidence="3" id="KW-0732">Signal</keyword>
<evidence type="ECO:0000259" key="4">
    <source>
        <dbReference type="Pfam" id="PF25406"/>
    </source>
</evidence>
<feature type="transmembrane region" description="Helical" evidence="2">
    <location>
        <begin position="36"/>
        <end position="60"/>
    </location>
</feature>
<dbReference type="EMBL" id="JABDHM010000013">
    <property type="protein sequence ID" value="KAF5224252.1"/>
    <property type="molecule type" value="Genomic_DNA"/>
</dbReference>
<proteinExistence type="predicted"/>
<organism evidence="5 6">
    <name type="scientific">Trypanosoma cruzi</name>
    <dbReference type="NCBI Taxonomy" id="5693"/>
    <lineage>
        <taxon>Eukaryota</taxon>
        <taxon>Discoba</taxon>
        <taxon>Euglenozoa</taxon>
        <taxon>Kinetoplastea</taxon>
        <taxon>Metakinetoplastina</taxon>
        <taxon>Trypanosomatida</taxon>
        <taxon>Trypanosomatidae</taxon>
        <taxon>Trypanosoma</taxon>
        <taxon>Schizotrypanum</taxon>
    </lineage>
</organism>
<comment type="caution">
    <text evidence="5">The sequence shown here is derived from an EMBL/GenBank/DDBJ whole genome shotgun (WGS) entry which is preliminary data.</text>
</comment>
<keyword evidence="2" id="KW-0472">Membrane</keyword>
<evidence type="ECO:0000313" key="6">
    <source>
        <dbReference type="Proteomes" id="UP000583944"/>
    </source>
</evidence>
<dbReference type="VEuPathDB" id="TriTrypDB:ECC02_002508"/>
<reference evidence="5 6" key="1">
    <citation type="journal article" date="2019" name="Genome Biol. Evol.">
        <title>Nanopore Sequencing Significantly Improves Genome Assembly of the Protozoan Parasite Trypanosoma cruzi.</title>
        <authorList>
            <person name="Diaz-Viraque F."/>
            <person name="Pita S."/>
            <person name="Greif G."/>
            <person name="de Souza R.C.M."/>
            <person name="Iraola G."/>
            <person name="Robello C."/>
        </authorList>
    </citation>
    <scope>NUCLEOTIDE SEQUENCE [LARGE SCALE GENOMIC DNA]</scope>
    <source>
        <strain evidence="5 6">Berenice</strain>
    </source>
</reference>